<gene>
    <name evidence="2" type="ORF">OCBIM_22029221mg</name>
</gene>
<feature type="non-terminal residue" evidence="2">
    <location>
        <position position="1"/>
    </location>
</feature>
<name>A0A0L8GS00_OCTBM</name>
<feature type="non-terminal residue" evidence="2">
    <location>
        <position position="50"/>
    </location>
</feature>
<feature type="region of interest" description="Disordered" evidence="1">
    <location>
        <begin position="27"/>
        <end position="50"/>
    </location>
</feature>
<accession>A0A0L8GS00</accession>
<dbReference type="AlphaFoldDB" id="A0A0L8GS00"/>
<evidence type="ECO:0000313" key="2">
    <source>
        <dbReference type="EMBL" id="KOF79609.1"/>
    </source>
</evidence>
<organism evidence="2">
    <name type="scientific">Octopus bimaculoides</name>
    <name type="common">California two-spotted octopus</name>
    <dbReference type="NCBI Taxonomy" id="37653"/>
    <lineage>
        <taxon>Eukaryota</taxon>
        <taxon>Metazoa</taxon>
        <taxon>Spiralia</taxon>
        <taxon>Lophotrochozoa</taxon>
        <taxon>Mollusca</taxon>
        <taxon>Cephalopoda</taxon>
        <taxon>Coleoidea</taxon>
        <taxon>Octopodiformes</taxon>
        <taxon>Octopoda</taxon>
        <taxon>Incirrata</taxon>
        <taxon>Octopodidae</taxon>
        <taxon>Octopus</taxon>
    </lineage>
</organism>
<sequence>NDDHNSNNYRGKCNIDYNSIKCLLQNNNSNNYNYYSSNNSNNNNNNNNRN</sequence>
<proteinExistence type="predicted"/>
<evidence type="ECO:0000256" key="1">
    <source>
        <dbReference type="SAM" id="MobiDB-lite"/>
    </source>
</evidence>
<protein>
    <submittedName>
        <fullName evidence="2">Uncharacterized protein</fullName>
    </submittedName>
</protein>
<reference evidence="2" key="1">
    <citation type="submission" date="2015-07" db="EMBL/GenBank/DDBJ databases">
        <title>MeaNS - Measles Nucleotide Surveillance Program.</title>
        <authorList>
            <person name="Tran T."/>
            <person name="Druce J."/>
        </authorList>
    </citation>
    <scope>NUCLEOTIDE SEQUENCE</scope>
    <source>
        <strain evidence="2">UCB-OBI-ISO-001</strain>
        <tissue evidence="2">Gonad</tissue>
    </source>
</reference>
<dbReference type="EMBL" id="KQ420685">
    <property type="protein sequence ID" value="KOF79609.1"/>
    <property type="molecule type" value="Genomic_DNA"/>
</dbReference>